<evidence type="ECO:0000313" key="9">
    <source>
        <dbReference type="EMBL" id="SFG23813.1"/>
    </source>
</evidence>
<dbReference type="HAMAP" id="MF_01416">
    <property type="entry name" value="ATP_synth_delta_bact"/>
    <property type="match status" value="1"/>
</dbReference>
<evidence type="ECO:0000256" key="1">
    <source>
        <dbReference type="ARBA" id="ARBA00004370"/>
    </source>
</evidence>
<dbReference type="InterPro" id="IPR026015">
    <property type="entry name" value="ATP_synth_OSCP/delta_N_sf"/>
</dbReference>
<comment type="function">
    <text evidence="8">This protein is part of the stalk that links CF(0) to CF(1). It either transmits conformational changes from CF(0) to CF(1) or is implicated in proton conduction.</text>
</comment>
<dbReference type="NCBIfam" id="TIGR01145">
    <property type="entry name" value="ATP_synt_delta"/>
    <property type="match status" value="1"/>
</dbReference>
<dbReference type="AlphaFoldDB" id="A0A1I2Q818"/>
<dbReference type="PRINTS" id="PR00125">
    <property type="entry name" value="ATPASEDELTA"/>
</dbReference>
<evidence type="ECO:0000256" key="4">
    <source>
        <dbReference type="ARBA" id="ARBA00023065"/>
    </source>
</evidence>
<evidence type="ECO:0000256" key="7">
    <source>
        <dbReference type="ARBA" id="ARBA00023310"/>
    </source>
</evidence>
<keyword evidence="3 8" id="KW-0375">Hydrogen ion transport</keyword>
<evidence type="ECO:0000313" key="10">
    <source>
        <dbReference type="Proteomes" id="UP000182635"/>
    </source>
</evidence>
<dbReference type="Pfam" id="PF00213">
    <property type="entry name" value="OSCP"/>
    <property type="match status" value="1"/>
</dbReference>
<proteinExistence type="inferred from homology"/>
<dbReference type="OrthoDB" id="9786633at2"/>
<dbReference type="GO" id="GO:0046933">
    <property type="term" value="F:proton-transporting ATP synthase activity, rotational mechanism"/>
    <property type="evidence" value="ECO:0007669"/>
    <property type="project" value="UniProtKB-UniRule"/>
</dbReference>
<name>A0A1I2Q818_9LACO</name>
<protein>
    <recommendedName>
        <fullName evidence="8">ATP synthase subunit delta</fullName>
    </recommendedName>
    <alternativeName>
        <fullName evidence="8">ATP synthase F(1) sector subunit delta</fullName>
    </alternativeName>
    <alternativeName>
        <fullName evidence="8">F-type ATPase subunit delta</fullName>
        <shortName evidence="8">F-ATPase subunit delta</shortName>
    </alternativeName>
</protein>
<dbReference type="PROSITE" id="PS00389">
    <property type="entry name" value="ATPASE_DELTA"/>
    <property type="match status" value="1"/>
</dbReference>
<comment type="function">
    <text evidence="8">F(1)F(0) ATP synthase produces ATP from ADP in the presence of a proton or sodium gradient. F-type ATPases consist of two structural domains, F(1) containing the extramembraneous catalytic core and F(0) containing the membrane proton channel, linked together by a central stalk and a peripheral stalk. During catalysis, ATP synthesis in the catalytic domain of F(1) is coupled via a rotary mechanism of the central stalk subunits to proton translocation.</text>
</comment>
<evidence type="ECO:0000256" key="2">
    <source>
        <dbReference type="ARBA" id="ARBA00022448"/>
    </source>
</evidence>
<keyword evidence="7 8" id="KW-0066">ATP synthesis</keyword>
<evidence type="ECO:0000256" key="6">
    <source>
        <dbReference type="ARBA" id="ARBA00023196"/>
    </source>
</evidence>
<comment type="subcellular location">
    <subcellularLocation>
        <location evidence="8">Cell membrane</location>
        <topology evidence="8">Peripheral membrane protein</topology>
    </subcellularLocation>
    <subcellularLocation>
        <location evidence="1">Membrane</location>
    </subcellularLocation>
</comment>
<dbReference type="InterPro" id="IPR020781">
    <property type="entry name" value="ATPase_OSCP/d_CS"/>
</dbReference>
<dbReference type="Gene3D" id="1.10.520.20">
    <property type="entry name" value="N-terminal domain of the delta subunit of the F1F0-ATP synthase"/>
    <property type="match status" value="1"/>
</dbReference>
<evidence type="ECO:0000256" key="5">
    <source>
        <dbReference type="ARBA" id="ARBA00023136"/>
    </source>
</evidence>
<sequence>MALDRQTVAKRYGKALFEVVQEKDVRSDVLLELAEIKKIIDAEPKFITFMTSPSIKQEEKLAMIKNITDGASEVTTNLLDMLFDYGRIANLEDVIDEFNRLNDEFEKTVRVKVTTAIELDEDQKEKLASSFANVVGAEKVLVDSVIDPDIIGGVVMQSESCVYDGSIKSRIESIKRLLLK</sequence>
<evidence type="ECO:0000256" key="3">
    <source>
        <dbReference type="ARBA" id="ARBA00022781"/>
    </source>
</evidence>
<evidence type="ECO:0000256" key="8">
    <source>
        <dbReference type="HAMAP-Rule" id="MF_01416"/>
    </source>
</evidence>
<dbReference type="RefSeq" id="WP_046922692.1">
    <property type="nucleotide sequence ID" value="NZ_AYYL01000024.1"/>
</dbReference>
<dbReference type="SUPFAM" id="SSF47928">
    <property type="entry name" value="N-terminal domain of the delta subunit of the F1F0-ATP synthase"/>
    <property type="match status" value="1"/>
</dbReference>
<dbReference type="Proteomes" id="UP000182635">
    <property type="component" value="Unassembled WGS sequence"/>
</dbReference>
<dbReference type="EMBL" id="FOPI01000007">
    <property type="protein sequence ID" value="SFG23813.1"/>
    <property type="molecule type" value="Genomic_DNA"/>
</dbReference>
<dbReference type="GO" id="GO:0045259">
    <property type="term" value="C:proton-transporting ATP synthase complex"/>
    <property type="evidence" value="ECO:0007669"/>
    <property type="project" value="UniProtKB-KW"/>
</dbReference>
<accession>A0A1I2Q818</accession>
<keyword evidence="8" id="KW-1003">Cell membrane</keyword>
<keyword evidence="5 8" id="KW-0472">Membrane</keyword>
<dbReference type="PANTHER" id="PTHR11910">
    <property type="entry name" value="ATP SYNTHASE DELTA CHAIN"/>
    <property type="match status" value="1"/>
</dbReference>
<reference evidence="10" key="1">
    <citation type="submission" date="2016-10" db="EMBL/GenBank/DDBJ databases">
        <authorList>
            <person name="Varghese N."/>
            <person name="Submissions S."/>
        </authorList>
    </citation>
    <scope>NUCLEOTIDE SEQUENCE [LARGE SCALE GENOMIC DNA]</scope>
    <source>
        <strain evidence="10">DSM 20403</strain>
    </source>
</reference>
<dbReference type="GO" id="GO:0005886">
    <property type="term" value="C:plasma membrane"/>
    <property type="evidence" value="ECO:0007669"/>
    <property type="project" value="UniProtKB-SubCell"/>
</dbReference>
<keyword evidence="2 8" id="KW-0813">Transport</keyword>
<comment type="similarity">
    <text evidence="8">Belongs to the ATPase delta chain family.</text>
</comment>
<gene>
    <name evidence="8" type="primary">atpH</name>
    <name evidence="9" type="ORF">SAMN02910432_00469</name>
</gene>
<dbReference type="InterPro" id="IPR000711">
    <property type="entry name" value="ATPase_OSCP/dsu"/>
</dbReference>
<keyword evidence="4 8" id="KW-0406">Ion transport</keyword>
<organism evidence="9 10">
    <name type="scientific">Ligilactobacillus ruminis DSM 20403 = NBRC 102161</name>
    <dbReference type="NCBI Taxonomy" id="1423798"/>
    <lineage>
        <taxon>Bacteria</taxon>
        <taxon>Bacillati</taxon>
        <taxon>Bacillota</taxon>
        <taxon>Bacilli</taxon>
        <taxon>Lactobacillales</taxon>
        <taxon>Lactobacillaceae</taxon>
        <taxon>Ligilactobacillus</taxon>
    </lineage>
</organism>
<keyword evidence="6 8" id="KW-0139">CF(1)</keyword>